<proteinExistence type="predicted"/>
<keyword evidence="3" id="KW-1185">Reference proteome</keyword>
<dbReference type="Pfam" id="PF05932">
    <property type="entry name" value="CesT"/>
    <property type="match status" value="1"/>
</dbReference>
<comment type="caution">
    <text evidence="2">The sequence shown here is derived from an EMBL/GenBank/DDBJ whole genome shotgun (WGS) entry which is preliminary data.</text>
</comment>
<feature type="compositionally biased region" description="Low complexity" evidence="1">
    <location>
        <begin position="143"/>
        <end position="152"/>
    </location>
</feature>
<dbReference type="SUPFAM" id="SSF69635">
    <property type="entry name" value="Type III secretory system chaperone-like"/>
    <property type="match status" value="1"/>
</dbReference>
<dbReference type="EMBL" id="QYUN01000002">
    <property type="protein sequence ID" value="RJG07546.1"/>
    <property type="molecule type" value="Genomic_DNA"/>
</dbReference>
<protein>
    <submittedName>
        <fullName evidence="2">Molecular chaperone Tir</fullName>
    </submittedName>
</protein>
<dbReference type="CDD" id="cd17020">
    <property type="entry name" value="T3SC_IA_ShcM-like"/>
    <property type="match status" value="1"/>
</dbReference>
<evidence type="ECO:0000313" key="3">
    <source>
        <dbReference type="Proteomes" id="UP000285190"/>
    </source>
</evidence>
<dbReference type="Proteomes" id="UP000285190">
    <property type="component" value="Unassembled WGS sequence"/>
</dbReference>
<dbReference type="RefSeq" id="WP_119741095.1">
    <property type="nucleotide sequence ID" value="NZ_QYUN01000002.1"/>
</dbReference>
<evidence type="ECO:0000313" key="2">
    <source>
        <dbReference type="EMBL" id="RJG07546.1"/>
    </source>
</evidence>
<dbReference type="GO" id="GO:0030254">
    <property type="term" value="P:protein secretion by the type III secretion system"/>
    <property type="evidence" value="ECO:0007669"/>
    <property type="project" value="InterPro"/>
</dbReference>
<gene>
    <name evidence="2" type="ORF">D3870_17480</name>
</gene>
<sequence length="166" mass="18441">MSKSSYSSLIEGFCKRSWLDDPASVMRGGPVEVNEVKFSLIYSEKINADMLFIYCDFGDPPVGRERDVYRALLKKNLFLYKGDGPVFAISPDTGRIMLARHERLDALTPDILSSILTTLSSQANAWRKEPLSSEEEMRQTTPASRSASSTSALLARAQIARVSKNS</sequence>
<name>A0A418X569_9BURK</name>
<accession>A0A418X569</accession>
<dbReference type="InterPro" id="IPR010261">
    <property type="entry name" value="Tir_chaperone"/>
</dbReference>
<evidence type="ECO:0000256" key="1">
    <source>
        <dbReference type="SAM" id="MobiDB-lite"/>
    </source>
</evidence>
<dbReference type="Gene3D" id="3.30.1460.10">
    <property type="match status" value="1"/>
</dbReference>
<feature type="region of interest" description="Disordered" evidence="1">
    <location>
        <begin position="127"/>
        <end position="152"/>
    </location>
</feature>
<dbReference type="AlphaFoldDB" id="A0A418X569"/>
<feature type="compositionally biased region" description="Basic and acidic residues" evidence="1">
    <location>
        <begin position="127"/>
        <end position="138"/>
    </location>
</feature>
<reference evidence="2 3" key="1">
    <citation type="submission" date="2018-09" db="EMBL/GenBank/DDBJ databases">
        <authorList>
            <person name="Zhu H."/>
        </authorList>
    </citation>
    <scope>NUCLEOTIDE SEQUENCE [LARGE SCALE GENOMIC DNA]</scope>
    <source>
        <strain evidence="2 3">K2R10-39</strain>
    </source>
</reference>
<organism evidence="2 3">
    <name type="scientific">Noviherbaspirillum cavernae</name>
    <dbReference type="NCBI Taxonomy" id="2320862"/>
    <lineage>
        <taxon>Bacteria</taxon>
        <taxon>Pseudomonadati</taxon>
        <taxon>Pseudomonadota</taxon>
        <taxon>Betaproteobacteria</taxon>
        <taxon>Burkholderiales</taxon>
        <taxon>Oxalobacteraceae</taxon>
        <taxon>Noviherbaspirillum</taxon>
    </lineage>
</organism>
<dbReference type="OrthoDB" id="8719930at2"/>